<evidence type="ECO:0000313" key="1">
    <source>
        <dbReference type="EMBL" id="JAD67100.1"/>
    </source>
</evidence>
<reference evidence="1" key="1">
    <citation type="submission" date="2014-09" db="EMBL/GenBank/DDBJ databases">
        <authorList>
            <person name="Magalhaes I.L.F."/>
            <person name="Oliveira U."/>
            <person name="Santos F.R."/>
            <person name="Vidigal T.H.D.A."/>
            <person name="Brescovit A.D."/>
            <person name="Santos A.J."/>
        </authorList>
    </citation>
    <scope>NUCLEOTIDE SEQUENCE</scope>
    <source>
        <tissue evidence="1">Shoot tissue taken approximately 20 cm above the soil surface</tissue>
    </source>
</reference>
<dbReference type="EMBL" id="GBRH01230795">
    <property type="protein sequence ID" value="JAD67100.1"/>
    <property type="molecule type" value="Transcribed_RNA"/>
</dbReference>
<organism evidence="1">
    <name type="scientific">Arundo donax</name>
    <name type="common">Giant reed</name>
    <name type="synonym">Donax arundinaceus</name>
    <dbReference type="NCBI Taxonomy" id="35708"/>
    <lineage>
        <taxon>Eukaryota</taxon>
        <taxon>Viridiplantae</taxon>
        <taxon>Streptophyta</taxon>
        <taxon>Embryophyta</taxon>
        <taxon>Tracheophyta</taxon>
        <taxon>Spermatophyta</taxon>
        <taxon>Magnoliopsida</taxon>
        <taxon>Liliopsida</taxon>
        <taxon>Poales</taxon>
        <taxon>Poaceae</taxon>
        <taxon>PACMAD clade</taxon>
        <taxon>Arundinoideae</taxon>
        <taxon>Arundineae</taxon>
        <taxon>Arundo</taxon>
    </lineage>
</organism>
<proteinExistence type="predicted"/>
<accession>A0A0A9QRY7</accession>
<protein>
    <submittedName>
        <fullName evidence="1">Uncharacterized protein</fullName>
    </submittedName>
</protein>
<reference evidence="1" key="2">
    <citation type="journal article" date="2015" name="Data Brief">
        <title>Shoot transcriptome of the giant reed, Arundo donax.</title>
        <authorList>
            <person name="Barrero R.A."/>
            <person name="Guerrero F.D."/>
            <person name="Moolhuijzen P."/>
            <person name="Goolsby J.A."/>
            <person name="Tidwell J."/>
            <person name="Bellgard S.E."/>
            <person name="Bellgard M.I."/>
        </authorList>
    </citation>
    <scope>NUCLEOTIDE SEQUENCE</scope>
    <source>
        <tissue evidence="1">Shoot tissue taken approximately 20 cm above the soil surface</tissue>
    </source>
</reference>
<sequence>MEESAAVGGSGEPAANWTKPEEQQFDPSRSKDLSTGFAPLRFCRF</sequence>
<name>A0A0A9QRY7_ARUDO</name>
<dbReference type="AlphaFoldDB" id="A0A0A9QRY7"/>